<name>A0A7G5GQD7_9BACT</name>
<protein>
    <submittedName>
        <fullName evidence="2">Ankyrin repeat domain-containing protein</fullName>
    </submittedName>
</protein>
<dbReference type="PROSITE" id="PS50088">
    <property type="entry name" value="ANK_REPEAT"/>
    <property type="match status" value="1"/>
</dbReference>
<organism evidence="2 3">
    <name type="scientific">Spirosoma foliorum</name>
    <dbReference type="NCBI Taxonomy" id="2710596"/>
    <lineage>
        <taxon>Bacteria</taxon>
        <taxon>Pseudomonadati</taxon>
        <taxon>Bacteroidota</taxon>
        <taxon>Cytophagia</taxon>
        <taxon>Cytophagales</taxon>
        <taxon>Cytophagaceae</taxon>
        <taxon>Spirosoma</taxon>
    </lineage>
</organism>
<dbReference type="RefSeq" id="WP_182458193.1">
    <property type="nucleotide sequence ID" value="NZ_CP059732.1"/>
</dbReference>
<dbReference type="Proteomes" id="UP000515369">
    <property type="component" value="Chromosome"/>
</dbReference>
<dbReference type="KEGG" id="sfol:H3H32_24315"/>
<keyword evidence="1" id="KW-0040">ANK repeat</keyword>
<evidence type="ECO:0000313" key="2">
    <source>
        <dbReference type="EMBL" id="QMW01079.1"/>
    </source>
</evidence>
<dbReference type="Gene3D" id="1.25.40.20">
    <property type="entry name" value="Ankyrin repeat-containing domain"/>
    <property type="match status" value="1"/>
</dbReference>
<dbReference type="AlphaFoldDB" id="A0A7G5GQD7"/>
<dbReference type="SUPFAM" id="SSF48403">
    <property type="entry name" value="Ankyrin repeat"/>
    <property type="match status" value="1"/>
</dbReference>
<dbReference type="EMBL" id="CP059732">
    <property type="protein sequence ID" value="QMW01079.1"/>
    <property type="molecule type" value="Genomic_DNA"/>
</dbReference>
<dbReference type="Pfam" id="PF12796">
    <property type="entry name" value="Ank_2"/>
    <property type="match status" value="1"/>
</dbReference>
<evidence type="ECO:0000313" key="3">
    <source>
        <dbReference type="Proteomes" id="UP000515369"/>
    </source>
</evidence>
<dbReference type="SMART" id="SM00248">
    <property type="entry name" value="ANK"/>
    <property type="match status" value="2"/>
</dbReference>
<accession>A0A7G5GQD7</accession>
<dbReference type="InterPro" id="IPR036770">
    <property type="entry name" value="Ankyrin_rpt-contain_sf"/>
</dbReference>
<feature type="repeat" description="ANK" evidence="1">
    <location>
        <begin position="150"/>
        <end position="184"/>
    </location>
</feature>
<dbReference type="InterPro" id="IPR002110">
    <property type="entry name" value="Ankyrin_rpt"/>
</dbReference>
<keyword evidence="3" id="KW-1185">Reference proteome</keyword>
<proteinExistence type="predicted"/>
<reference evidence="2 3" key="1">
    <citation type="submission" date="2020-07" db="EMBL/GenBank/DDBJ databases">
        <title>Spirosoma foliorum sp. nov., isolated from the leaves on the Nejang mountain Korea, Republic of.</title>
        <authorList>
            <person name="Ho H."/>
            <person name="Lee Y.-J."/>
            <person name="Nurcahyanto D.-A."/>
            <person name="Kim S.-G."/>
        </authorList>
    </citation>
    <scope>NUCLEOTIDE SEQUENCE [LARGE SCALE GENOMIC DNA]</scope>
    <source>
        <strain evidence="2 3">PL0136</strain>
    </source>
</reference>
<sequence>MSSQVLPMLNGIMAVKPIVFSPRILKVIWLNFDFYGLFMNNPDAPSEETFQAYYEAHNQNSVFSWVDQPNGLTYQYDLSINQAQVTPAIEPHAERVTKLNKRLWELLPPELLDTNDNWKKAWLTAARKLDIATMRFIIEQGFNVDVVDEDGYTALYHAVTPYGGSYNVVELLVEAGADLTLPINNVDFLIKVGWEGVAGNGEASEAQSIAAYLRNCTHGL</sequence>
<evidence type="ECO:0000256" key="1">
    <source>
        <dbReference type="PROSITE-ProRule" id="PRU00023"/>
    </source>
</evidence>
<gene>
    <name evidence="2" type="ORF">H3H32_24315</name>
</gene>